<reference evidence="3" key="1">
    <citation type="journal article" date="2013" name="Stand. Genomic Sci.">
        <title>Genome sequence of the Litoreibacter arenae type strain (DSM 19593(T)), a member of the Roseobacter clade isolated from sea sand.</title>
        <authorList>
            <person name="Riedel T."/>
            <person name="Fiebig A."/>
            <person name="Petersen J."/>
            <person name="Gronow S."/>
            <person name="Kyrpides N.C."/>
            <person name="Goker M."/>
            <person name="Klenk H.P."/>
        </authorList>
    </citation>
    <scope>NUCLEOTIDE SEQUENCE [LARGE SCALE GENOMIC DNA]</scope>
    <source>
        <strain evidence="3">DSM 19593</strain>
    </source>
</reference>
<dbReference type="HOGENOM" id="CLU_893955_0_0_5"/>
<evidence type="ECO:0000313" key="2">
    <source>
        <dbReference type="EMBL" id="EPX79855.1"/>
    </source>
</evidence>
<comment type="caution">
    <text evidence="2">The sequence shown here is derived from an EMBL/GenBank/DDBJ whole genome shotgun (WGS) entry which is preliminary data.</text>
</comment>
<dbReference type="AlphaFoldDB" id="S9RP38"/>
<organism evidence="2 3">
    <name type="scientific">Litoreibacter arenae DSM 19593</name>
    <dbReference type="NCBI Taxonomy" id="1123360"/>
    <lineage>
        <taxon>Bacteria</taxon>
        <taxon>Pseudomonadati</taxon>
        <taxon>Pseudomonadota</taxon>
        <taxon>Alphaproteobacteria</taxon>
        <taxon>Rhodobacterales</taxon>
        <taxon>Roseobacteraceae</taxon>
        <taxon>Litoreibacter</taxon>
    </lineage>
</organism>
<proteinExistence type="predicted"/>
<dbReference type="Proteomes" id="UP000015351">
    <property type="component" value="Unassembled WGS sequence"/>
</dbReference>
<name>S9RP38_9RHOB</name>
<gene>
    <name evidence="2" type="ORF">thalar_01191</name>
</gene>
<evidence type="ECO:0000256" key="1">
    <source>
        <dbReference type="SAM" id="MobiDB-lite"/>
    </source>
</evidence>
<feature type="region of interest" description="Disordered" evidence="1">
    <location>
        <begin position="260"/>
        <end position="289"/>
    </location>
</feature>
<protein>
    <submittedName>
        <fullName evidence="2">Uncharacterized protein</fullName>
    </submittedName>
</protein>
<dbReference type="eggNOG" id="ENOG502Z9T4">
    <property type="taxonomic scope" value="Bacteria"/>
</dbReference>
<evidence type="ECO:0000313" key="3">
    <source>
        <dbReference type="Proteomes" id="UP000015351"/>
    </source>
</evidence>
<dbReference type="EMBL" id="AONI01000009">
    <property type="protein sequence ID" value="EPX79855.1"/>
    <property type="molecule type" value="Genomic_DNA"/>
</dbReference>
<accession>S9RP38</accession>
<dbReference type="RefSeq" id="WP_021099761.1">
    <property type="nucleotide sequence ID" value="NZ_KE557306.1"/>
</dbReference>
<dbReference type="STRING" id="1123360.thalar_01191"/>
<keyword evidence="3" id="KW-1185">Reference proteome</keyword>
<sequence>MRCASVAYWGLERTRGGLLAGLVKNPATLTPADRRLGERSCGRLRMEFARLEQEGARRLVLSEENLIGTMAQNLDAVRLYGQVGTRLARLAPAFEGRRVSIALAIRAYDLHWASQLAFRIKAGAMLPAADDLDRLVTQPRRWRDVIGDIEAAFPDAKIVVWPFEGWAANPAPLLGVLAGRDVALAPMAKIHKANASATAVELAKIAAERGDLDSAVRLASAGKGTRYMPFDAAQAWKLQEDYRADIAWLQADAGPRVTYLNPTEGTFGGSDMTEGSHHDGQEKGVASAR</sequence>